<dbReference type="KEGG" id="ftj:FTUN_2466"/>
<sequence length="52" mass="5653">MARHSCCRCYNSGYSRSANTVRGPSVFAEPFEIIDSGTDIPVAIAPHNHFAV</sequence>
<protein>
    <submittedName>
        <fullName evidence="1">Uncharacterized protein</fullName>
    </submittedName>
</protein>
<organism evidence="1 2">
    <name type="scientific">Frigoriglobus tundricola</name>
    <dbReference type="NCBI Taxonomy" id="2774151"/>
    <lineage>
        <taxon>Bacteria</taxon>
        <taxon>Pseudomonadati</taxon>
        <taxon>Planctomycetota</taxon>
        <taxon>Planctomycetia</taxon>
        <taxon>Gemmatales</taxon>
        <taxon>Gemmataceae</taxon>
        <taxon>Frigoriglobus</taxon>
    </lineage>
</organism>
<dbReference type="Proteomes" id="UP000503447">
    <property type="component" value="Chromosome"/>
</dbReference>
<evidence type="ECO:0000313" key="2">
    <source>
        <dbReference type="Proteomes" id="UP000503447"/>
    </source>
</evidence>
<dbReference type="AlphaFoldDB" id="A0A6M5YNJ6"/>
<gene>
    <name evidence="1" type="ORF">FTUN_2466</name>
</gene>
<proteinExistence type="predicted"/>
<evidence type="ECO:0000313" key="1">
    <source>
        <dbReference type="EMBL" id="QJW94940.1"/>
    </source>
</evidence>
<name>A0A6M5YNJ6_9BACT</name>
<reference evidence="2" key="1">
    <citation type="submission" date="2020-05" db="EMBL/GenBank/DDBJ databases">
        <title>Frigoriglobus tundricola gen. nov., sp. nov., a psychrotolerant cellulolytic planctomycete of the family Gemmataceae with two divergent copies of 16S rRNA gene.</title>
        <authorList>
            <person name="Kulichevskaya I.S."/>
            <person name="Ivanova A.A."/>
            <person name="Naumoff D.G."/>
            <person name="Beletsky A.V."/>
            <person name="Rijpstra W.I.C."/>
            <person name="Sinninghe Damste J.S."/>
            <person name="Mardanov A.V."/>
            <person name="Ravin N.V."/>
            <person name="Dedysh S.N."/>
        </authorList>
    </citation>
    <scope>NUCLEOTIDE SEQUENCE [LARGE SCALE GENOMIC DNA]</scope>
    <source>
        <strain evidence="2">PL17</strain>
    </source>
</reference>
<dbReference type="EMBL" id="CP053452">
    <property type="protein sequence ID" value="QJW94940.1"/>
    <property type="molecule type" value="Genomic_DNA"/>
</dbReference>
<keyword evidence="2" id="KW-1185">Reference proteome</keyword>
<accession>A0A6M5YNJ6</accession>